<name>A0ABV3Y4C0_9ACTN</name>
<dbReference type="Pfam" id="PF18914">
    <property type="entry name" value="DUF5666"/>
    <property type="match status" value="1"/>
</dbReference>
<accession>A0ABV3Y4C0</accession>
<proteinExistence type="predicted"/>
<feature type="compositionally biased region" description="Low complexity" evidence="1">
    <location>
        <begin position="40"/>
        <end position="52"/>
    </location>
</feature>
<evidence type="ECO:0000256" key="1">
    <source>
        <dbReference type="SAM" id="MobiDB-lite"/>
    </source>
</evidence>
<feature type="domain" description="DUF5666" evidence="2">
    <location>
        <begin position="72"/>
        <end position="141"/>
    </location>
</feature>
<dbReference type="RefSeq" id="WP_369084712.1">
    <property type="nucleotide sequence ID" value="NZ_JBFSHR010000042.1"/>
</dbReference>
<feature type="compositionally biased region" description="Basic residues" evidence="1">
    <location>
        <begin position="53"/>
        <end position="64"/>
    </location>
</feature>
<organism evidence="3 4">
    <name type="scientific">Ferrimicrobium acidiphilum</name>
    <dbReference type="NCBI Taxonomy" id="121039"/>
    <lineage>
        <taxon>Bacteria</taxon>
        <taxon>Bacillati</taxon>
        <taxon>Actinomycetota</taxon>
        <taxon>Acidimicrobiia</taxon>
        <taxon>Acidimicrobiales</taxon>
        <taxon>Acidimicrobiaceae</taxon>
        <taxon>Ferrimicrobium</taxon>
    </lineage>
</organism>
<sequence>MTTRTQPSTLSVGSCVLVIEHAPRGSSTPVARTITQEARSTACTKSASTATSAKHHHPRRHSGLHRRHLVLGRVTAVAPTSITVAVATTTTSSPQSVSLALTPTTVVVSHQKAASSDLAVGRCVTVEGSTNSIGVVSARRIAISESKNGACGGTGRKSSSSSGSTSA</sequence>
<keyword evidence="4" id="KW-1185">Reference proteome</keyword>
<protein>
    <submittedName>
        <fullName evidence="3">DUF5666 domain-containing protein</fullName>
    </submittedName>
</protein>
<reference evidence="3 4" key="1">
    <citation type="submission" date="2024-07" db="EMBL/GenBank/DDBJ databases">
        <title>Draft Genome Sequence of Ferrimicrobium acidiphilum Strain YE2023, Isolated from a Pulp of Bioleach Reactor.</title>
        <authorList>
            <person name="Elkina Y.A."/>
            <person name="Bulaeva A.G."/>
            <person name="Beletsky A.V."/>
            <person name="Mardanov A.V."/>
        </authorList>
    </citation>
    <scope>NUCLEOTIDE SEQUENCE [LARGE SCALE GENOMIC DNA]</scope>
    <source>
        <strain evidence="3 4">YE2023</strain>
    </source>
</reference>
<feature type="region of interest" description="Disordered" evidence="1">
    <location>
        <begin position="36"/>
        <end position="64"/>
    </location>
</feature>
<evidence type="ECO:0000313" key="3">
    <source>
        <dbReference type="EMBL" id="MEX6430240.1"/>
    </source>
</evidence>
<dbReference type="PROSITE" id="PS51257">
    <property type="entry name" value="PROKAR_LIPOPROTEIN"/>
    <property type="match status" value="1"/>
</dbReference>
<dbReference type="InterPro" id="IPR043724">
    <property type="entry name" value="DUF5666"/>
</dbReference>
<dbReference type="Proteomes" id="UP001560267">
    <property type="component" value="Unassembled WGS sequence"/>
</dbReference>
<dbReference type="EMBL" id="JBFSHR010000042">
    <property type="protein sequence ID" value="MEX6430240.1"/>
    <property type="molecule type" value="Genomic_DNA"/>
</dbReference>
<comment type="caution">
    <text evidence="3">The sequence shown here is derived from an EMBL/GenBank/DDBJ whole genome shotgun (WGS) entry which is preliminary data.</text>
</comment>
<evidence type="ECO:0000259" key="2">
    <source>
        <dbReference type="Pfam" id="PF18914"/>
    </source>
</evidence>
<evidence type="ECO:0000313" key="4">
    <source>
        <dbReference type="Proteomes" id="UP001560267"/>
    </source>
</evidence>
<gene>
    <name evidence="3" type="ORF">AB6A68_10415</name>
</gene>
<feature type="compositionally biased region" description="Low complexity" evidence="1">
    <location>
        <begin position="156"/>
        <end position="167"/>
    </location>
</feature>
<feature type="region of interest" description="Disordered" evidence="1">
    <location>
        <begin position="147"/>
        <end position="167"/>
    </location>
</feature>